<proteinExistence type="predicted"/>
<dbReference type="KEGG" id="pka:PQ456_22490"/>
<evidence type="ECO:0000313" key="2">
    <source>
        <dbReference type="Proteomes" id="UP001220509"/>
    </source>
</evidence>
<gene>
    <name evidence="1" type="ORF">PQ456_22490</name>
</gene>
<dbReference type="RefSeq" id="WP_273614228.1">
    <property type="nucleotide sequence ID" value="NZ_CP117416.1"/>
</dbReference>
<keyword evidence="2" id="KW-1185">Reference proteome</keyword>
<accession>A0AAX3M2X9</accession>
<sequence length="89" mass="10357">MQLTANATLIIEIEDVDAICCYRDRDGYTFEESLRFEILLQDLILTPNCILTIDFPAEMFIDPYYEAEKIMDAVQHVIQELYTAPISIY</sequence>
<dbReference type="EMBL" id="CP117416">
    <property type="protein sequence ID" value="WCT55881.1"/>
    <property type="molecule type" value="Genomic_DNA"/>
</dbReference>
<protein>
    <submittedName>
        <fullName evidence="1">Uncharacterized protein</fullName>
    </submittedName>
</protein>
<evidence type="ECO:0000313" key="1">
    <source>
        <dbReference type="EMBL" id="WCT55881.1"/>
    </source>
</evidence>
<dbReference type="Proteomes" id="UP001220509">
    <property type="component" value="Chromosome"/>
</dbReference>
<dbReference type="AlphaFoldDB" id="A0AAX3M2X9"/>
<reference evidence="1 2" key="1">
    <citation type="submission" date="2023-02" db="EMBL/GenBank/DDBJ databases">
        <title>Genome sequence of Paenibacillus kyungheensis KACC 18744.</title>
        <authorList>
            <person name="Kim S."/>
            <person name="Heo J."/>
            <person name="Kwon S.-W."/>
        </authorList>
    </citation>
    <scope>NUCLEOTIDE SEQUENCE [LARGE SCALE GENOMIC DNA]</scope>
    <source>
        <strain evidence="1 2">KACC 18744</strain>
    </source>
</reference>
<organism evidence="1 2">
    <name type="scientific">Paenibacillus kyungheensis</name>
    <dbReference type="NCBI Taxonomy" id="1452732"/>
    <lineage>
        <taxon>Bacteria</taxon>
        <taxon>Bacillati</taxon>
        <taxon>Bacillota</taxon>
        <taxon>Bacilli</taxon>
        <taxon>Bacillales</taxon>
        <taxon>Paenibacillaceae</taxon>
        <taxon>Paenibacillus</taxon>
    </lineage>
</organism>
<name>A0AAX3M2X9_9BACL</name>